<dbReference type="Pfam" id="PF00486">
    <property type="entry name" value="Trans_reg_C"/>
    <property type="match status" value="1"/>
</dbReference>
<dbReference type="EMBL" id="CACVAP010000086">
    <property type="protein sequence ID" value="CAA6817413.1"/>
    <property type="molecule type" value="Genomic_DNA"/>
</dbReference>
<dbReference type="GO" id="GO:0006355">
    <property type="term" value="P:regulation of DNA-templated transcription"/>
    <property type="evidence" value="ECO:0007669"/>
    <property type="project" value="InterPro"/>
</dbReference>
<dbReference type="PROSITE" id="PS50110">
    <property type="entry name" value="RESPONSE_REGULATORY"/>
    <property type="match status" value="1"/>
</dbReference>
<keyword evidence="2" id="KW-0902">Two-component regulatory system</keyword>
<keyword evidence="1 6" id="KW-0597">Phosphoprotein</keyword>
<dbReference type="GO" id="GO:0000156">
    <property type="term" value="F:phosphorelay response regulator activity"/>
    <property type="evidence" value="ECO:0007669"/>
    <property type="project" value="TreeGrafter"/>
</dbReference>
<dbReference type="InterPro" id="IPR011006">
    <property type="entry name" value="CheY-like_superfamily"/>
</dbReference>
<evidence type="ECO:0000259" key="9">
    <source>
        <dbReference type="PROSITE" id="PS51755"/>
    </source>
</evidence>
<dbReference type="Gene3D" id="1.10.10.10">
    <property type="entry name" value="Winged helix-like DNA-binding domain superfamily/Winged helix DNA-binding domain"/>
    <property type="match status" value="1"/>
</dbReference>
<dbReference type="PROSITE" id="PS51755">
    <property type="entry name" value="OMPR_PHOB"/>
    <property type="match status" value="1"/>
</dbReference>
<organism evidence="10">
    <name type="scientific">uncultured Sulfurovum sp</name>
    <dbReference type="NCBI Taxonomy" id="269237"/>
    <lineage>
        <taxon>Bacteria</taxon>
        <taxon>Pseudomonadati</taxon>
        <taxon>Campylobacterota</taxon>
        <taxon>Epsilonproteobacteria</taxon>
        <taxon>Campylobacterales</taxon>
        <taxon>Sulfurovaceae</taxon>
        <taxon>Sulfurovum</taxon>
        <taxon>environmental samples</taxon>
    </lineage>
</organism>
<dbReference type="InterPro" id="IPR016032">
    <property type="entry name" value="Sig_transdc_resp-reg_C-effctor"/>
</dbReference>
<evidence type="ECO:0000256" key="1">
    <source>
        <dbReference type="ARBA" id="ARBA00022553"/>
    </source>
</evidence>
<gene>
    <name evidence="10" type="ORF">HELGO_WM1336</name>
</gene>
<feature type="domain" description="OmpR/PhoB-type" evidence="9">
    <location>
        <begin position="134"/>
        <end position="228"/>
    </location>
</feature>
<dbReference type="GO" id="GO:0005829">
    <property type="term" value="C:cytosol"/>
    <property type="evidence" value="ECO:0007669"/>
    <property type="project" value="TreeGrafter"/>
</dbReference>
<dbReference type="InterPro" id="IPR036388">
    <property type="entry name" value="WH-like_DNA-bd_sf"/>
</dbReference>
<feature type="modified residue" description="4-aspartylphosphate" evidence="6">
    <location>
        <position position="63"/>
    </location>
</feature>
<dbReference type="GO" id="GO:0032993">
    <property type="term" value="C:protein-DNA complex"/>
    <property type="evidence" value="ECO:0007669"/>
    <property type="project" value="TreeGrafter"/>
</dbReference>
<evidence type="ECO:0000256" key="6">
    <source>
        <dbReference type="PROSITE-ProRule" id="PRU00169"/>
    </source>
</evidence>
<feature type="domain" description="Response regulatory" evidence="8">
    <location>
        <begin position="14"/>
        <end position="128"/>
    </location>
</feature>
<dbReference type="PANTHER" id="PTHR48111:SF1">
    <property type="entry name" value="TWO-COMPONENT RESPONSE REGULATOR ORR33"/>
    <property type="match status" value="1"/>
</dbReference>
<sequence length="232" mass="27339">MNHKSFAKKMNNYTVLYVEDDLSVRQYIAEFLRRYCKEVYESDSAEEAIVLYHKHQPDILLLDINLGGMSGVEFAEYVRQKDKKTRILISTAYSNKEFMLAAIELNLTRYLIKPVTNEDLVKAFEKCSDELEEASLIELGKGYVYSKNRALVIHEENEMTLRNKEVEILEYFLEHEDEVVRYEQLEQGIWQDELMSRDAIRSQIRNIRKKVPAKLFQNISGLGYKFSRNKDD</sequence>
<dbReference type="SMART" id="SM00448">
    <property type="entry name" value="REC"/>
    <property type="match status" value="1"/>
</dbReference>
<name>A0A6S6TNL2_9BACT</name>
<dbReference type="CDD" id="cd00383">
    <property type="entry name" value="trans_reg_C"/>
    <property type="match status" value="1"/>
</dbReference>
<reference evidence="10" key="1">
    <citation type="submission" date="2020-01" db="EMBL/GenBank/DDBJ databases">
        <authorList>
            <person name="Meier V. D."/>
            <person name="Meier V D."/>
        </authorList>
    </citation>
    <scope>NUCLEOTIDE SEQUENCE</scope>
    <source>
        <strain evidence="10">HLG_WM_MAG_06</strain>
    </source>
</reference>
<evidence type="ECO:0000256" key="3">
    <source>
        <dbReference type="ARBA" id="ARBA00023015"/>
    </source>
</evidence>
<evidence type="ECO:0000256" key="5">
    <source>
        <dbReference type="ARBA" id="ARBA00023163"/>
    </source>
</evidence>
<protein>
    <submittedName>
        <fullName evidence="10">Regulator</fullName>
    </submittedName>
</protein>
<dbReference type="Pfam" id="PF00072">
    <property type="entry name" value="Response_reg"/>
    <property type="match status" value="1"/>
</dbReference>
<dbReference type="InterPro" id="IPR001789">
    <property type="entry name" value="Sig_transdc_resp-reg_receiver"/>
</dbReference>
<proteinExistence type="predicted"/>
<evidence type="ECO:0000313" key="10">
    <source>
        <dbReference type="EMBL" id="CAA6817413.1"/>
    </source>
</evidence>
<evidence type="ECO:0000256" key="2">
    <source>
        <dbReference type="ARBA" id="ARBA00023012"/>
    </source>
</evidence>
<keyword evidence="4 7" id="KW-0238">DNA-binding</keyword>
<evidence type="ECO:0000256" key="7">
    <source>
        <dbReference type="PROSITE-ProRule" id="PRU01091"/>
    </source>
</evidence>
<dbReference type="AlphaFoldDB" id="A0A6S6TNL2"/>
<accession>A0A6S6TNL2</accession>
<dbReference type="SUPFAM" id="SSF52172">
    <property type="entry name" value="CheY-like"/>
    <property type="match status" value="1"/>
</dbReference>
<dbReference type="InterPro" id="IPR039420">
    <property type="entry name" value="WalR-like"/>
</dbReference>
<feature type="DNA-binding region" description="OmpR/PhoB-type" evidence="7">
    <location>
        <begin position="134"/>
        <end position="228"/>
    </location>
</feature>
<evidence type="ECO:0000256" key="4">
    <source>
        <dbReference type="ARBA" id="ARBA00023125"/>
    </source>
</evidence>
<keyword evidence="3" id="KW-0805">Transcription regulation</keyword>
<dbReference type="SMART" id="SM00862">
    <property type="entry name" value="Trans_reg_C"/>
    <property type="match status" value="1"/>
</dbReference>
<dbReference type="InterPro" id="IPR001867">
    <property type="entry name" value="OmpR/PhoB-type_DNA-bd"/>
</dbReference>
<dbReference type="Gene3D" id="3.40.50.2300">
    <property type="match status" value="1"/>
</dbReference>
<dbReference type="PANTHER" id="PTHR48111">
    <property type="entry name" value="REGULATOR OF RPOS"/>
    <property type="match status" value="1"/>
</dbReference>
<dbReference type="GO" id="GO:0000976">
    <property type="term" value="F:transcription cis-regulatory region binding"/>
    <property type="evidence" value="ECO:0007669"/>
    <property type="project" value="TreeGrafter"/>
</dbReference>
<dbReference type="SUPFAM" id="SSF46894">
    <property type="entry name" value="C-terminal effector domain of the bipartite response regulators"/>
    <property type="match status" value="1"/>
</dbReference>
<evidence type="ECO:0000259" key="8">
    <source>
        <dbReference type="PROSITE" id="PS50110"/>
    </source>
</evidence>
<keyword evidence="5" id="KW-0804">Transcription</keyword>